<evidence type="ECO:0000256" key="1">
    <source>
        <dbReference type="ARBA" id="ARBA00009502"/>
    </source>
</evidence>
<proteinExistence type="inferred from homology"/>
<feature type="region of interest" description="Disordered" evidence="2">
    <location>
        <begin position="1"/>
        <end position="22"/>
    </location>
</feature>
<dbReference type="GO" id="GO:0005743">
    <property type="term" value="C:mitochondrial inner membrane"/>
    <property type="evidence" value="ECO:0007669"/>
    <property type="project" value="InterPro"/>
</dbReference>
<comment type="similarity">
    <text evidence="1">Belongs to the eukaryotic ATPase epsilon family.</text>
</comment>
<dbReference type="EMBL" id="RHLD01000002">
    <property type="protein sequence ID" value="TPP42374.1"/>
    <property type="molecule type" value="Genomic_DNA"/>
</dbReference>
<evidence type="ECO:0000256" key="2">
    <source>
        <dbReference type="SAM" id="MobiDB-lite"/>
    </source>
</evidence>
<dbReference type="InterPro" id="IPR036742">
    <property type="entry name" value="ATP_synth_F1_esu_sf_mt"/>
</dbReference>
<sequence>MRHDESAADGATRGPDPAAGRCALEDPDVVAAPQEVALNWRDQGISYVKYLNVTTEALHMATKDKARAKYSRFSAPNYVAMKNDSTGAMEEVKKVPAFTKDY</sequence>
<dbReference type="InterPro" id="IPR006721">
    <property type="entry name" value="ATP_synth_F1_esu_mt"/>
</dbReference>
<dbReference type="Gene3D" id="1.10.1620.20">
    <property type="entry name" value="ATP synthase, F1 complex, epsilon subunit superfamily, mitochondrial"/>
    <property type="match status" value="1"/>
</dbReference>
<name>A0A504X2N4_LEIDO</name>
<evidence type="ECO:0000313" key="3">
    <source>
        <dbReference type="EMBL" id="TPP42374.1"/>
    </source>
</evidence>
<dbReference type="AlphaFoldDB" id="A0A504X2N4"/>
<evidence type="ECO:0000313" key="4">
    <source>
        <dbReference type="Proteomes" id="UP000318821"/>
    </source>
</evidence>
<dbReference type="VEuPathDB" id="TriTrypDB:LdCL_360011700"/>
<comment type="caution">
    <text evidence="3">The sequence shown here is derived from an EMBL/GenBank/DDBJ whole genome shotgun (WGS) entry which is preliminary data.</text>
</comment>
<dbReference type="SUPFAM" id="SSF48690">
    <property type="entry name" value="Epsilon subunit of mitochondrial F1F0-ATP synthase"/>
    <property type="match status" value="1"/>
</dbReference>
<accession>A0A504X2N4</accession>
<protein>
    <submittedName>
        <fullName evidence="3">Mitochondrial ATP synthase epsilon chain family protein</fullName>
    </submittedName>
</protein>
<dbReference type="VEuPathDB" id="TriTrypDB:LDHU3_36.0840"/>
<dbReference type="GO" id="GO:0046933">
    <property type="term" value="F:proton-transporting ATP synthase activity, rotational mechanism"/>
    <property type="evidence" value="ECO:0007669"/>
    <property type="project" value="InterPro"/>
</dbReference>
<reference evidence="4" key="1">
    <citation type="submission" date="2019-02" db="EMBL/GenBank/DDBJ databases">
        <title>FDA dAtabase for Regulatory Grade micrObial Sequences (FDA-ARGOS): Supporting development and validation of Infectious Disease Dx tests.</title>
        <authorList>
            <person name="Duncan R."/>
            <person name="Fisher C."/>
            <person name="Tallon L."/>
            <person name="Sadzewicz L."/>
            <person name="Sengamalay N."/>
            <person name="Ott S."/>
            <person name="Godinez A."/>
            <person name="Nagaraj S."/>
            <person name="Vavikolanu K."/>
            <person name="Vyas G."/>
            <person name="Nadendla S."/>
            <person name="Aluvathingal J."/>
            <person name="Sichtig H."/>
        </authorList>
    </citation>
    <scope>NUCLEOTIDE SEQUENCE [LARGE SCALE GENOMIC DNA]</scope>
    <source>
        <strain evidence="4">FDAARGOS_360</strain>
    </source>
</reference>
<organism evidence="3 4">
    <name type="scientific">Leishmania donovani</name>
    <dbReference type="NCBI Taxonomy" id="5661"/>
    <lineage>
        <taxon>Eukaryota</taxon>
        <taxon>Discoba</taxon>
        <taxon>Euglenozoa</taxon>
        <taxon>Kinetoplastea</taxon>
        <taxon>Metakinetoplastina</taxon>
        <taxon>Trypanosomatida</taxon>
        <taxon>Trypanosomatidae</taxon>
        <taxon>Leishmaniinae</taxon>
        <taxon>Leishmania</taxon>
    </lineage>
</organism>
<gene>
    <name evidence="3" type="ORF">CGC20_29580</name>
</gene>
<dbReference type="GO" id="GO:0045259">
    <property type="term" value="C:proton-transporting ATP synthase complex"/>
    <property type="evidence" value="ECO:0007669"/>
    <property type="project" value="InterPro"/>
</dbReference>
<dbReference type="VEuPathDB" id="TriTrypDB:LdBPK_360680.1"/>
<dbReference type="Pfam" id="PF04627">
    <property type="entry name" value="ATP-synt_Eps"/>
    <property type="match status" value="1"/>
</dbReference>
<dbReference type="Proteomes" id="UP000318821">
    <property type="component" value="Unassembled WGS sequence"/>
</dbReference>